<protein>
    <submittedName>
        <fullName evidence="3">Pilus assembly protein</fullName>
    </submittedName>
</protein>
<feature type="domain" description="TadE-like" evidence="2">
    <location>
        <begin position="10"/>
        <end position="51"/>
    </location>
</feature>
<proteinExistence type="predicted"/>
<keyword evidence="4" id="KW-1185">Reference proteome</keyword>
<accession>A0ABS8X8Q8</accession>
<keyword evidence="1" id="KW-0812">Transmembrane</keyword>
<dbReference type="InterPro" id="IPR012495">
    <property type="entry name" value="TadE-like_dom"/>
</dbReference>
<gene>
    <name evidence="3" type="ORF">LXT12_07655</name>
</gene>
<dbReference type="Pfam" id="PF07811">
    <property type="entry name" value="TadE"/>
    <property type="match status" value="1"/>
</dbReference>
<dbReference type="Proteomes" id="UP001201463">
    <property type="component" value="Unassembled WGS sequence"/>
</dbReference>
<evidence type="ECO:0000313" key="3">
    <source>
        <dbReference type="EMBL" id="MCE4537122.1"/>
    </source>
</evidence>
<organism evidence="3 4">
    <name type="scientific">Pelomonas caseinilytica</name>
    <dbReference type="NCBI Taxonomy" id="2906763"/>
    <lineage>
        <taxon>Bacteria</taxon>
        <taxon>Pseudomonadati</taxon>
        <taxon>Pseudomonadota</taxon>
        <taxon>Betaproteobacteria</taxon>
        <taxon>Burkholderiales</taxon>
        <taxon>Sphaerotilaceae</taxon>
        <taxon>Roseateles</taxon>
    </lineage>
</organism>
<keyword evidence="1" id="KW-1133">Transmembrane helix</keyword>
<comment type="caution">
    <text evidence="3">The sequence shown here is derived from an EMBL/GenBank/DDBJ whole genome shotgun (WGS) entry which is preliminary data.</text>
</comment>
<dbReference type="EMBL" id="JAJTWT010000003">
    <property type="protein sequence ID" value="MCE4537122.1"/>
    <property type="molecule type" value="Genomic_DNA"/>
</dbReference>
<reference evidence="3 4" key="1">
    <citation type="submission" date="2021-12" db="EMBL/GenBank/DDBJ databases">
        <title>Genome seq of p7.</title>
        <authorList>
            <person name="Seo T."/>
        </authorList>
    </citation>
    <scope>NUCLEOTIDE SEQUENCE [LARGE SCALE GENOMIC DNA]</scope>
    <source>
        <strain evidence="3 4">P7</strain>
    </source>
</reference>
<keyword evidence="1" id="KW-0472">Membrane</keyword>
<sequence length="262" mass="27651">MTAPRQAQRGQAMSEFIIALAVLLPMFLAVSYLGRYGDLQQRAQQASRYAAFQRAVQPDDKQLSDATIADQMRARFFLAHDALAKDGHLRSDDSAAKIKDDKNQPALWRDLTGKALLKDPSQVTLQWGNASLGAANKDVGYISKLIGKPMKDGRVAMVELNLFNKLDLAGAAPKNIKVGAATAAAGGGLGSAGSADTAATAANVNASSKLIPGFVTKVVDLAVALFEKDGPDFGCIKPDVVAAQDKNTTRLDGAPNNSTCLH</sequence>
<evidence type="ECO:0000256" key="1">
    <source>
        <dbReference type="SAM" id="Phobius"/>
    </source>
</evidence>
<name>A0ABS8X8Q8_9BURK</name>
<feature type="transmembrane region" description="Helical" evidence="1">
    <location>
        <begin position="12"/>
        <end position="34"/>
    </location>
</feature>
<evidence type="ECO:0000259" key="2">
    <source>
        <dbReference type="Pfam" id="PF07811"/>
    </source>
</evidence>
<dbReference type="RefSeq" id="WP_233390904.1">
    <property type="nucleotide sequence ID" value="NZ_JAJTWT010000003.1"/>
</dbReference>
<evidence type="ECO:0000313" key="4">
    <source>
        <dbReference type="Proteomes" id="UP001201463"/>
    </source>
</evidence>